<protein>
    <submittedName>
        <fullName evidence="2">GNAT family N-acetyltransferase</fullName>
    </submittedName>
</protein>
<proteinExistence type="predicted"/>
<accession>A0A3D8GTH6</accession>
<dbReference type="OrthoDB" id="9798081at2"/>
<dbReference type="InterPro" id="IPR016181">
    <property type="entry name" value="Acyl_CoA_acyltransferase"/>
</dbReference>
<dbReference type="PROSITE" id="PS51186">
    <property type="entry name" value="GNAT"/>
    <property type="match status" value="1"/>
</dbReference>
<gene>
    <name evidence="2" type="ORF">DRW41_07255</name>
</gene>
<dbReference type="AlphaFoldDB" id="A0A3D8GTH6"/>
<dbReference type="InterPro" id="IPR051531">
    <property type="entry name" value="N-acetyltransferase"/>
</dbReference>
<dbReference type="EMBL" id="QNQT01000002">
    <property type="protein sequence ID" value="RDU37632.1"/>
    <property type="molecule type" value="Genomic_DNA"/>
</dbReference>
<name>A0A3D8GTH6_9BACI</name>
<dbReference type="Gene3D" id="3.40.630.30">
    <property type="match status" value="1"/>
</dbReference>
<sequence length="174" mass="20172">MQVIFETERLYLREFSDDDFPFLHEIFSDPETMRHYPAPFSVEQTKNWIARNKLRYEKDGFGLWAVCLKETDEVIGDCGLVKQTVDGTEEVEIGYHINKKYWSKGYASEAALGTREYGIGRLRLKRLISIIGPENIPSIRVAEKIGFTLEKESFIFNKIHLIYAVSQMDSPNLL</sequence>
<comment type="caution">
    <text evidence="2">The sequence shown here is derived from an EMBL/GenBank/DDBJ whole genome shotgun (WGS) entry which is preliminary data.</text>
</comment>
<evidence type="ECO:0000313" key="3">
    <source>
        <dbReference type="Proteomes" id="UP000257144"/>
    </source>
</evidence>
<evidence type="ECO:0000259" key="1">
    <source>
        <dbReference type="PROSITE" id="PS51186"/>
    </source>
</evidence>
<keyword evidence="3" id="KW-1185">Reference proteome</keyword>
<dbReference type="PANTHER" id="PTHR43792:SF1">
    <property type="entry name" value="N-ACETYLTRANSFERASE DOMAIN-CONTAINING PROTEIN"/>
    <property type="match status" value="1"/>
</dbReference>
<feature type="domain" description="N-acetyltransferase" evidence="1">
    <location>
        <begin position="10"/>
        <end position="169"/>
    </location>
</feature>
<dbReference type="PANTHER" id="PTHR43792">
    <property type="entry name" value="GNAT FAMILY, PUTATIVE (AFU_ORTHOLOGUE AFUA_3G00765)-RELATED-RELATED"/>
    <property type="match status" value="1"/>
</dbReference>
<dbReference type="Proteomes" id="UP000257144">
    <property type="component" value="Unassembled WGS sequence"/>
</dbReference>
<organism evidence="2 3">
    <name type="scientific">Neobacillus piezotolerans</name>
    <dbReference type="NCBI Taxonomy" id="2259171"/>
    <lineage>
        <taxon>Bacteria</taxon>
        <taxon>Bacillati</taxon>
        <taxon>Bacillota</taxon>
        <taxon>Bacilli</taxon>
        <taxon>Bacillales</taxon>
        <taxon>Bacillaceae</taxon>
        <taxon>Neobacillus</taxon>
    </lineage>
</organism>
<dbReference type="Pfam" id="PF13302">
    <property type="entry name" value="Acetyltransf_3"/>
    <property type="match status" value="1"/>
</dbReference>
<dbReference type="InterPro" id="IPR000182">
    <property type="entry name" value="GNAT_dom"/>
</dbReference>
<dbReference type="RefSeq" id="WP_115451303.1">
    <property type="nucleotide sequence ID" value="NZ_QNQT01000002.1"/>
</dbReference>
<dbReference type="SUPFAM" id="SSF55729">
    <property type="entry name" value="Acyl-CoA N-acyltransferases (Nat)"/>
    <property type="match status" value="1"/>
</dbReference>
<dbReference type="GO" id="GO:0016747">
    <property type="term" value="F:acyltransferase activity, transferring groups other than amino-acyl groups"/>
    <property type="evidence" value="ECO:0007669"/>
    <property type="project" value="InterPro"/>
</dbReference>
<keyword evidence="2" id="KW-0808">Transferase</keyword>
<evidence type="ECO:0000313" key="2">
    <source>
        <dbReference type="EMBL" id="RDU37632.1"/>
    </source>
</evidence>
<reference evidence="2 3" key="1">
    <citation type="submission" date="2018-07" db="EMBL/GenBank/DDBJ databases">
        <title>Bacillus sp. YLB-04 draft genome sequence.</title>
        <authorList>
            <person name="Yu L."/>
            <person name="Tang X."/>
        </authorList>
    </citation>
    <scope>NUCLEOTIDE SEQUENCE [LARGE SCALE GENOMIC DNA]</scope>
    <source>
        <strain evidence="2 3">YLB-04</strain>
    </source>
</reference>